<dbReference type="EMBL" id="BGPR01006742">
    <property type="protein sequence ID" value="GBN21488.1"/>
    <property type="molecule type" value="Genomic_DNA"/>
</dbReference>
<dbReference type="AlphaFoldDB" id="A0A4Y2M360"/>
<keyword evidence="2" id="KW-1185">Reference proteome</keyword>
<name>A0A4Y2M360_ARAVE</name>
<evidence type="ECO:0000313" key="2">
    <source>
        <dbReference type="Proteomes" id="UP000499080"/>
    </source>
</evidence>
<organism evidence="1 2">
    <name type="scientific">Araneus ventricosus</name>
    <name type="common">Orbweaver spider</name>
    <name type="synonym">Epeira ventricosa</name>
    <dbReference type="NCBI Taxonomy" id="182803"/>
    <lineage>
        <taxon>Eukaryota</taxon>
        <taxon>Metazoa</taxon>
        <taxon>Ecdysozoa</taxon>
        <taxon>Arthropoda</taxon>
        <taxon>Chelicerata</taxon>
        <taxon>Arachnida</taxon>
        <taxon>Araneae</taxon>
        <taxon>Araneomorphae</taxon>
        <taxon>Entelegynae</taxon>
        <taxon>Araneoidea</taxon>
        <taxon>Araneidae</taxon>
        <taxon>Araneus</taxon>
    </lineage>
</organism>
<gene>
    <name evidence="1" type="ORF">AVEN_36767_1</name>
</gene>
<protein>
    <submittedName>
        <fullName evidence="1">Uncharacterized protein</fullName>
    </submittedName>
</protein>
<dbReference type="Proteomes" id="UP000499080">
    <property type="component" value="Unassembled WGS sequence"/>
</dbReference>
<evidence type="ECO:0000313" key="1">
    <source>
        <dbReference type="EMBL" id="GBN21488.1"/>
    </source>
</evidence>
<sequence length="103" mass="11632">MNEISLLLVYHNRKKPSPRPALTTGSTLNDRQPRLHRALCSPHNNSHYQHPLPTTPVLLGYDPSSEMDPKSHTTIAIPTWKASSRFLIQRQLFRVLAAPPVGF</sequence>
<reference evidence="1 2" key="1">
    <citation type="journal article" date="2019" name="Sci. Rep.">
        <title>Orb-weaving spider Araneus ventricosus genome elucidates the spidroin gene catalogue.</title>
        <authorList>
            <person name="Kono N."/>
            <person name="Nakamura H."/>
            <person name="Ohtoshi R."/>
            <person name="Moran D.A.P."/>
            <person name="Shinohara A."/>
            <person name="Yoshida Y."/>
            <person name="Fujiwara M."/>
            <person name="Mori M."/>
            <person name="Tomita M."/>
            <person name="Arakawa K."/>
        </authorList>
    </citation>
    <scope>NUCLEOTIDE SEQUENCE [LARGE SCALE GENOMIC DNA]</scope>
</reference>
<accession>A0A4Y2M360</accession>
<proteinExistence type="predicted"/>
<comment type="caution">
    <text evidence="1">The sequence shown here is derived from an EMBL/GenBank/DDBJ whole genome shotgun (WGS) entry which is preliminary data.</text>
</comment>